<dbReference type="Proteomes" id="UP000587396">
    <property type="component" value="Unassembled WGS sequence"/>
</dbReference>
<protein>
    <submittedName>
        <fullName evidence="1">Uncharacterized protein</fullName>
    </submittedName>
</protein>
<evidence type="ECO:0000313" key="1">
    <source>
        <dbReference type="EMBL" id="MBC2889010.1"/>
    </source>
</evidence>
<gene>
    <name evidence="1" type="ORF">H7313_06560</name>
</gene>
<name>A0A842JIT5_9ACTN</name>
<proteinExistence type="predicted"/>
<dbReference type="RefSeq" id="WP_185904900.1">
    <property type="nucleotide sequence ID" value="NZ_JACMSE010000003.1"/>
</dbReference>
<dbReference type="AlphaFoldDB" id="A0A842JIT5"/>
<comment type="caution">
    <text evidence="1">The sequence shown here is derived from an EMBL/GenBank/DDBJ whole genome shotgun (WGS) entry which is preliminary data.</text>
</comment>
<keyword evidence="2" id="KW-1185">Reference proteome</keyword>
<evidence type="ECO:0000313" key="2">
    <source>
        <dbReference type="Proteomes" id="UP000587396"/>
    </source>
</evidence>
<reference evidence="1 2" key="1">
    <citation type="submission" date="2020-08" db="EMBL/GenBank/DDBJ databases">
        <authorList>
            <person name="Liu C."/>
            <person name="Sun Q."/>
        </authorList>
    </citation>
    <scope>NUCLEOTIDE SEQUENCE [LARGE SCALE GENOMIC DNA]</scope>
    <source>
        <strain evidence="1 2">N22</strain>
    </source>
</reference>
<organism evidence="1 2">
    <name type="scientific">Gordonibacter massiliensis</name>
    <name type="common">ex Traore et al. 2017</name>
    <dbReference type="NCBI Taxonomy" id="1841863"/>
    <lineage>
        <taxon>Bacteria</taxon>
        <taxon>Bacillati</taxon>
        <taxon>Actinomycetota</taxon>
        <taxon>Coriobacteriia</taxon>
        <taxon>Eggerthellales</taxon>
        <taxon>Eggerthellaceae</taxon>
        <taxon>Gordonibacter</taxon>
    </lineage>
</organism>
<accession>A0A842JIT5</accession>
<dbReference type="EMBL" id="JACMSE010000003">
    <property type="protein sequence ID" value="MBC2889010.1"/>
    <property type="molecule type" value="Genomic_DNA"/>
</dbReference>
<sequence>MLTVVSHDYDESTGIDRYVFDPGAMKAQVKVMVEDEGDPQVLLGVEGMAVQQSVTEPTWTVCRNKEIVEIALADYQARQ</sequence>